<dbReference type="Gene3D" id="3.40.430.10">
    <property type="entry name" value="Dihydrofolate Reductase, subunit A"/>
    <property type="match status" value="1"/>
</dbReference>
<name>A0ABP4RUQ3_9ACTN</name>
<comment type="pathway">
    <text evidence="1">Cofactor biosynthesis; riboflavin biosynthesis.</text>
</comment>
<evidence type="ECO:0000256" key="1">
    <source>
        <dbReference type="ARBA" id="ARBA00005104"/>
    </source>
</evidence>
<evidence type="ECO:0000313" key="6">
    <source>
        <dbReference type="Proteomes" id="UP001501319"/>
    </source>
</evidence>
<dbReference type="Proteomes" id="UP001501319">
    <property type="component" value="Unassembled WGS sequence"/>
</dbReference>
<dbReference type="EMBL" id="BAAANE010000017">
    <property type="protein sequence ID" value="GAA1662088.1"/>
    <property type="molecule type" value="Genomic_DNA"/>
</dbReference>
<keyword evidence="6" id="KW-1185">Reference proteome</keyword>
<dbReference type="Pfam" id="PF01872">
    <property type="entry name" value="RibD_C"/>
    <property type="match status" value="1"/>
</dbReference>
<protein>
    <recommendedName>
        <fullName evidence="4">Bacterial bifunctional deaminase-reductase C-terminal domain-containing protein</fullName>
    </recommendedName>
</protein>
<accession>A0ABP4RUQ3</accession>
<dbReference type="SUPFAM" id="SSF53597">
    <property type="entry name" value="Dihydrofolate reductase-like"/>
    <property type="match status" value="1"/>
</dbReference>
<evidence type="ECO:0000259" key="4">
    <source>
        <dbReference type="Pfam" id="PF01872"/>
    </source>
</evidence>
<keyword evidence="3" id="KW-0560">Oxidoreductase</keyword>
<proteinExistence type="predicted"/>
<sequence length="225" mass="23648">MGAGVRPHVVAQLAVSVDGATAGFAVDHARFYALATLWQEDVTLIGADTILAQEEALRSAPHPGPRPAGPLLAVVDSRARVREWEALRRVGHWSDVLALYADQTPARSPDSSIAELITGYDRVDLAEALDLLGSRRGAEVVRVESGGTLIAVLLELGLIDELALLVHPVIVGSGGPWTTSRLNLNLSLANAEEFEGGVVWLRYCVSLGRGAQGSSEVGESVGGDG</sequence>
<comment type="caution">
    <text evidence="5">The sequence shown here is derived from an EMBL/GenBank/DDBJ whole genome shotgun (WGS) entry which is preliminary data.</text>
</comment>
<dbReference type="InterPro" id="IPR002734">
    <property type="entry name" value="RibDG_C"/>
</dbReference>
<feature type="domain" description="Bacterial bifunctional deaminase-reductase C-terminal" evidence="4">
    <location>
        <begin position="7"/>
        <end position="199"/>
    </location>
</feature>
<reference evidence="6" key="1">
    <citation type="journal article" date="2019" name="Int. J. Syst. Evol. Microbiol.">
        <title>The Global Catalogue of Microorganisms (GCM) 10K type strain sequencing project: providing services to taxonomists for standard genome sequencing and annotation.</title>
        <authorList>
            <consortium name="The Broad Institute Genomics Platform"/>
            <consortium name="The Broad Institute Genome Sequencing Center for Infectious Disease"/>
            <person name="Wu L."/>
            <person name="Ma J."/>
        </authorList>
    </citation>
    <scope>NUCLEOTIDE SEQUENCE [LARGE SCALE GENOMIC DNA]</scope>
    <source>
        <strain evidence="6">JCM 14306</strain>
    </source>
</reference>
<evidence type="ECO:0000313" key="5">
    <source>
        <dbReference type="EMBL" id="GAA1662088.1"/>
    </source>
</evidence>
<dbReference type="InterPro" id="IPR050765">
    <property type="entry name" value="Riboflavin_Biosynth_HTPR"/>
</dbReference>
<dbReference type="PANTHER" id="PTHR38011:SF7">
    <property type="entry name" value="2,5-DIAMINO-6-RIBOSYLAMINO-4(3H)-PYRIMIDINONE 5'-PHOSPHATE REDUCTASE"/>
    <property type="match status" value="1"/>
</dbReference>
<evidence type="ECO:0000256" key="3">
    <source>
        <dbReference type="ARBA" id="ARBA00023002"/>
    </source>
</evidence>
<dbReference type="PANTHER" id="PTHR38011">
    <property type="entry name" value="DIHYDROFOLATE REDUCTASE FAMILY PROTEIN (AFU_ORTHOLOGUE AFUA_8G06820)"/>
    <property type="match status" value="1"/>
</dbReference>
<dbReference type="InterPro" id="IPR024072">
    <property type="entry name" value="DHFR-like_dom_sf"/>
</dbReference>
<organism evidence="5 6">
    <name type="scientific">Kribbella alba</name>
    <dbReference type="NCBI Taxonomy" id="190197"/>
    <lineage>
        <taxon>Bacteria</taxon>
        <taxon>Bacillati</taxon>
        <taxon>Actinomycetota</taxon>
        <taxon>Actinomycetes</taxon>
        <taxon>Propionibacteriales</taxon>
        <taxon>Kribbellaceae</taxon>
        <taxon>Kribbella</taxon>
    </lineage>
</organism>
<keyword evidence="2" id="KW-0521">NADP</keyword>
<gene>
    <name evidence="5" type="ORF">GCM10009744_64810</name>
</gene>
<evidence type="ECO:0000256" key="2">
    <source>
        <dbReference type="ARBA" id="ARBA00022857"/>
    </source>
</evidence>